<dbReference type="Proteomes" id="UP000276133">
    <property type="component" value="Unassembled WGS sequence"/>
</dbReference>
<comment type="caution">
    <text evidence="1">The sequence shown here is derived from an EMBL/GenBank/DDBJ whole genome shotgun (WGS) entry which is preliminary data.</text>
</comment>
<proteinExistence type="predicted"/>
<evidence type="ECO:0000313" key="2">
    <source>
        <dbReference type="Proteomes" id="UP000276133"/>
    </source>
</evidence>
<keyword evidence="2" id="KW-1185">Reference proteome</keyword>
<gene>
    <name evidence="1" type="ORF">BpHYR1_012565</name>
</gene>
<evidence type="ECO:0000313" key="1">
    <source>
        <dbReference type="EMBL" id="RMZ99048.1"/>
    </source>
</evidence>
<name>A0A3M7PJ68_BRAPC</name>
<protein>
    <submittedName>
        <fullName evidence="1">Uncharacterized protein</fullName>
    </submittedName>
</protein>
<reference evidence="1 2" key="1">
    <citation type="journal article" date="2018" name="Sci. Rep.">
        <title>Genomic signatures of local adaptation to the degree of environmental predictability in rotifers.</title>
        <authorList>
            <person name="Franch-Gras L."/>
            <person name="Hahn C."/>
            <person name="Garcia-Roger E.M."/>
            <person name="Carmona M.J."/>
            <person name="Serra M."/>
            <person name="Gomez A."/>
        </authorList>
    </citation>
    <scope>NUCLEOTIDE SEQUENCE [LARGE SCALE GENOMIC DNA]</scope>
    <source>
        <strain evidence="1">HYR1</strain>
    </source>
</reference>
<organism evidence="1 2">
    <name type="scientific">Brachionus plicatilis</name>
    <name type="common">Marine rotifer</name>
    <name type="synonym">Brachionus muelleri</name>
    <dbReference type="NCBI Taxonomy" id="10195"/>
    <lineage>
        <taxon>Eukaryota</taxon>
        <taxon>Metazoa</taxon>
        <taxon>Spiralia</taxon>
        <taxon>Gnathifera</taxon>
        <taxon>Rotifera</taxon>
        <taxon>Eurotatoria</taxon>
        <taxon>Monogononta</taxon>
        <taxon>Pseudotrocha</taxon>
        <taxon>Ploima</taxon>
        <taxon>Brachionidae</taxon>
        <taxon>Brachionus</taxon>
    </lineage>
</organism>
<sequence length="84" mass="9698">MVKIGEIIDELARSKERRLFTYQNVDSYMTTPSQETYSPQRLKIPGASPALNNPVDIKTQKNTNNLKTIMFCFLENLLNNEETM</sequence>
<dbReference type="EMBL" id="REGN01010439">
    <property type="protein sequence ID" value="RMZ99048.1"/>
    <property type="molecule type" value="Genomic_DNA"/>
</dbReference>
<dbReference type="AlphaFoldDB" id="A0A3M7PJ68"/>
<accession>A0A3M7PJ68</accession>